<keyword evidence="3" id="KW-1185">Reference proteome</keyword>
<dbReference type="AlphaFoldDB" id="A0AA37S8F2"/>
<evidence type="ECO:0000313" key="3">
    <source>
        <dbReference type="Proteomes" id="UP001161389"/>
    </source>
</evidence>
<proteinExistence type="predicted"/>
<protein>
    <recommendedName>
        <fullName evidence="1">SGNH domain-containing protein</fullName>
    </recommendedName>
</protein>
<dbReference type="EMBL" id="BSNM01000003">
    <property type="protein sequence ID" value="GLQ30279.1"/>
    <property type="molecule type" value="Genomic_DNA"/>
</dbReference>
<reference evidence="2" key="2">
    <citation type="submission" date="2023-01" db="EMBL/GenBank/DDBJ databases">
        <title>Draft genome sequence of Litoribrevibacter albus strain NBRC 110071.</title>
        <authorList>
            <person name="Sun Q."/>
            <person name="Mori K."/>
        </authorList>
    </citation>
    <scope>NUCLEOTIDE SEQUENCE</scope>
    <source>
        <strain evidence="2">NBRC 110071</strain>
    </source>
</reference>
<dbReference type="InterPro" id="IPR043968">
    <property type="entry name" value="SGNH"/>
</dbReference>
<feature type="domain" description="SGNH" evidence="1">
    <location>
        <begin position="10"/>
        <end position="246"/>
    </location>
</feature>
<name>A0AA37S8F2_9GAMM</name>
<dbReference type="Proteomes" id="UP001161389">
    <property type="component" value="Unassembled WGS sequence"/>
</dbReference>
<dbReference type="Pfam" id="PF19040">
    <property type="entry name" value="SGNH"/>
    <property type="match status" value="1"/>
</dbReference>
<accession>A0AA37S8F2</accession>
<sequence length="256" mass="29166">MAYECNSKWEDPCELFNENGSWAVIGNSHAVELSYALAERVSKYGDGVKQYTKVGCTTAYNINELNDCSKWERRSVTSLISDGDIKNVLVSYRITSSLFGDNISDYPNLPDNHPSVLNFMNKDDARLEILKSFSYMLEDLAAVKDKVYVVLPIPELYENVNRLAFRNNLYNEEYGSISGTSVEYYMKRNALVREYLLGGDFPSNVHFVDPRDTYCDTLNCFSFKNNVALYFDDDHPSLSGARLIVDNLMELHLLEG</sequence>
<organism evidence="2 3">
    <name type="scientific">Litoribrevibacter albus</name>
    <dbReference type="NCBI Taxonomy" id="1473156"/>
    <lineage>
        <taxon>Bacteria</taxon>
        <taxon>Pseudomonadati</taxon>
        <taxon>Pseudomonadota</taxon>
        <taxon>Gammaproteobacteria</taxon>
        <taxon>Oceanospirillales</taxon>
        <taxon>Oceanospirillaceae</taxon>
        <taxon>Litoribrevibacter</taxon>
    </lineage>
</organism>
<evidence type="ECO:0000259" key="1">
    <source>
        <dbReference type="Pfam" id="PF19040"/>
    </source>
</evidence>
<evidence type="ECO:0000313" key="2">
    <source>
        <dbReference type="EMBL" id="GLQ30279.1"/>
    </source>
</evidence>
<reference evidence="2" key="1">
    <citation type="journal article" date="2014" name="Int. J. Syst. Evol. Microbiol.">
        <title>Complete genome sequence of Corynebacterium casei LMG S-19264T (=DSM 44701T), isolated from a smear-ripened cheese.</title>
        <authorList>
            <consortium name="US DOE Joint Genome Institute (JGI-PGF)"/>
            <person name="Walter F."/>
            <person name="Albersmeier A."/>
            <person name="Kalinowski J."/>
            <person name="Ruckert C."/>
        </authorList>
    </citation>
    <scope>NUCLEOTIDE SEQUENCE</scope>
    <source>
        <strain evidence="2">NBRC 110071</strain>
    </source>
</reference>
<comment type="caution">
    <text evidence="2">The sequence shown here is derived from an EMBL/GenBank/DDBJ whole genome shotgun (WGS) entry which is preliminary data.</text>
</comment>
<gene>
    <name evidence="2" type="ORF">GCM10007876_07570</name>
</gene>